<name>A0A238Y634_9FLAO</name>
<organism evidence="8 9">
    <name type="scientific">Lutibacter agarilyticus</name>
    <dbReference type="NCBI Taxonomy" id="1109740"/>
    <lineage>
        <taxon>Bacteria</taxon>
        <taxon>Pseudomonadati</taxon>
        <taxon>Bacteroidota</taxon>
        <taxon>Flavobacteriia</taxon>
        <taxon>Flavobacteriales</taxon>
        <taxon>Flavobacteriaceae</taxon>
        <taxon>Lutibacter</taxon>
    </lineage>
</organism>
<evidence type="ECO:0000256" key="2">
    <source>
        <dbReference type="ARBA" id="ARBA00022801"/>
    </source>
</evidence>
<evidence type="ECO:0000256" key="6">
    <source>
        <dbReference type="RuleBase" id="RU361187"/>
    </source>
</evidence>
<proteinExistence type="inferred from homology"/>
<evidence type="ECO:0000259" key="7">
    <source>
        <dbReference type="Pfam" id="PF17851"/>
    </source>
</evidence>
<keyword evidence="9" id="KW-1185">Reference proteome</keyword>
<dbReference type="GO" id="GO:0005975">
    <property type="term" value="P:carbohydrate metabolic process"/>
    <property type="evidence" value="ECO:0007669"/>
    <property type="project" value="InterPro"/>
</dbReference>
<sequence length="553" mass="63334">MKSIIILEKFCLVFFCLLTVNTFSQNKTYNNPVIPGFNPDPSVCRVGDDYYLVTSTFEYFPGVPIYHSKDLVNWQIIGHVLHRPEQLDLDNVVSTAGIYAPTLRYHNGVFYMITTLVTNREDKKPKGNFIVTATNPEGPWSMPYWIEDAPGIDPSLFFDDDGKAYYCGNFTPKDEELLHTSHRNIWIQEIDLKTFKLKGKREILDSKPYFIERTIGSPYAFEAPHLYKKEGFYYLVLAHGGTGMWHAVSIWKSKSPLGSWEENPNNPILTHRGDETSGINATGHADIFQTKEGDWWSVFLAVRSNDKKNNVMGRETFLAPVDWYGEWPVYNPEGETGKTAFIHKAPKMFMGKQRSFNYTDNFEDKNLNLSWSMIRTPRTVWWKIKSGKLELKLRPDEIENYEQPSFLGIRVPAMKIEAITSLIFKPKKENECAGLAFERGHDEEYTLVKELHNGKIVVSAYYDGNTLLGRLELEANKIIELKIHLDHFTISFYVKEPQASWKQIAKADASKLGFPPAGRFTGSMVGPYASSRGEVSDNYASYNNFQLKTYTGK</sequence>
<dbReference type="OrthoDB" id="9801455at2"/>
<dbReference type="InterPro" id="IPR013320">
    <property type="entry name" value="ConA-like_dom_sf"/>
</dbReference>
<dbReference type="CDD" id="cd18617">
    <property type="entry name" value="GH43_XynB-like"/>
    <property type="match status" value="1"/>
</dbReference>
<feature type="active site" description="Proton acceptor" evidence="4">
    <location>
        <position position="40"/>
    </location>
</feature>
<keyword evidence="3 6" id="KW-0326">Glycosidase</keyword>
<gene>
    <name evidence="8" type="ORF">SAMN06265371_10812</name>
</gene>
<dbReference type="RefSeq" id="WP_089382228.1">
    <property type="nucleotide sequence ID" value="NZ_FZNT01000008.1"/>
</dbReference>
<evidence type="ECO:0000256" key="4">
    <source>
        <dbReference type="PIRSR" id="PIRSR606710-1"/>
    </source>
</evidence>
<dbReference type="SUPFAM" id="SSF75005">
    <property type="entry name" value="Arabinanase/levansucrase/invertase"/>
    <property type="match status" value="1"/>
</dbReference>
<dbReference type="Pfam" id="PF04616">
    <property type="entry name" value="Glyco_hydro_43"/>
    <property type="match status" value="1"/>
</dbReference>
<keyword evidence="2 6" id="KW-0378">Hydrolase</keyword>
<dbReference type="GO" id="GO:0004553">
    <property type="term" value="F:hydrolase activity, hydrolyzing O-glycosyl compounds"/>
    <property type="evidence" value="ECO:0007669"/>
    <property type="project" value="InterPro"/>
</dbReference>
<dbReference type="Pfam" id="PF17851">
    <property type="entry name" value="GH43_C2"/>
    <property type="match status" value="1"/>
</dbReference>
<reference evidence="8 9" key="1">
    <citation type="submission" date="2017-06" db="EMBL/GenBank/DDBJ databases">
        <authorList>
            <person name="Kim H.J."/>
            <person name="Triplett B.A."/>
        </authorList>
    </citation>
    <scope>NUCLEOTIDE SEQUENCE [LARGE SCALE GENOMIC DNA]</scope>
    <source>
        <strain evidence="8 9">DSM 29150</strain>
    </source>
</reference>
<dbReference type="InterPro" id="IPR023296">
    <property type="entry name" value="Glyco_hydro_beta-prop_sf"/>
</dbReference>
<feature type="active site" description="Proton donor" evidence="4">
    <location>
        <position position="222"/>
    </location>
</feature>
<dbReference type="Gene3D" id="2.60.120.200">
    <property type="match status" value="1"/>
</dbReference>
<dbReference type="PANTHER" id="PTHR42812">
    <property type="entry name" value="BETA-XYLOSIDASE"/>
    <property type="match status" value="1"/>
</dbReference>
<evidence type="ECO:0000256" key="5">
    <source>
        <dbReference type="PIRSR" id="PIRSR606710-2"/>
    </source>
</evidence>
<evidence type="ECO:0000256" key="1">
    <source>
        <dbReference type="ARBA" id="ARBA00009865"/>
    </source>
</evidence>
<dbReference type="InterPro" id="IPR006710">
    <property type="entry name" value="Glyco_hydro_43"/>
</dbReference>
<dbReference type="Gene3D" id="2.115.10.20">
    <property type="entry name" value="Glycosyl hydrolase domain, family 43"/>
    <property type="match status" value="1"/>
</dbReference>
<comment type="similarity">
    <text evidence="1 6">Belongs to the glycosyl hydrolase 43 family.</text>
</comment>
<dbReference type="InterPro" id="IPR041542">
    <property type="entry name" value="GH43_C2"/>
</dbReference>
<dbReference type="SUPFAM" id="SSF49899">
    <property type="entry name" value="Concanavalin A-like lectins/glucanases"/>
    <property type="match status" value="1"/>
</dbReference>
<accession>A0A238Y634</accession>
<dbReference type="Proteomes" id="UP000198384">
    <property type="component" value="Unassembled WGS sequence"/>
</dbReference>
<evidence type="ECO:0000256" key="3">
    <source>
        <dbReference type="ARBA" id="ARBA00023295"/>
    </source>
</evidence>
<dbReference type="PANTHER" id="PTHR42812:SF12">
    <property type="entry name" value="BETA-XYLOSIDASE-RELATED"/>
    <property type="match status" value="1"/>
</dbReference>
<dbReference type="AlphaFoldDB" id="A0A238Y634"/>
<feature type="site" description="Important for catalytic activity, responsible for pKa modulation of the active site Glu and correct orientation of both the proton donor and substrate" evidence="5">
    <location>
        <position position="153"/>
    </location>
</feature>
<dbReference type="EMBL" id="FZNT01000008">
    <property type="protein sequence ID" value="SNR65799.1"/>
    <property type="molecule type" value="Genomic_DNA"/>
</dbReference>
<evidence type="ECO:0000313" key="9">
    <source>
        <dbReference type="Proteomes" id="UP000198384"/>
    </source>
</evidence>
<dbReference type="InterPro" id="IPR051795">
    <property type="entry name" value="Glycosyl_Hydrlase_43"/>
</dbReference>
<protein>
    <submittedName>
        <fullName evidence="8">Alpha-N-arabinofuranosidase</fullName>
    </submittedName>
</protein>
<feature type="domain" description="Beta-xylosidase C-terminal Concanavalin A-like" evidence="7">
    <location>
        <begin position="360"/>
        <end position="547"/>
    </location>
</feature>
<evidence type="ECO:0000313" key="8">
    <source>
        <dbReference type="EMBL" id="SNR65799.1"/>
    </source>
</evidence>